<keyword evidence="2" id="KW-1185">Reference proteome</keyword>
<gene>
    <name evidence="1" type="ORF">HCN56_10650</name>
</gene>
<proteinExistence type="predicted"/>
<comment type="caution">
    <text evidence="1">The sequence shown here is derived from an EMBL/GenBank/DDBJ whole genome shotgun (WGS) entry which is preliminary data.</text>
</comment>
<dbReference type="AlphaFoldDB" id="A0A7X6D0W1"/>
<evidence type="ECO:0000313" key="1">
    <source>
        <dbReference type="EMBL" id="NJQ06025.1"/>
    </source>
</evidence>
<name>A0A7X6D0W1_9ACTN</name>
<evidence type="ECO:0000313" key="2">
    <source>
        <dbReference type="Proteomes" id="UP000578686"/>
    </source>
</evidence>
<accession>A0A7X6D0W1</accession>
<reference evidence="1 2" key="1">
    <citation type="submission" date="2020-03" db="EMBL/GenBank/DDBJ databases">
        <title>Draft genome of Streptomyces sp. ventii, isolated from the Axial Seamount in the Pacific Ocean, and resequencing of the two type strains Streptomyces lonarensis strain NCL 716 and Streptomyces bohaiensis strain 11A07.</title>
        <authorList>
            <person name="Loughran R.M."/>
            <person name="Pfannmuller K.M."/>
            <person name="Wasson B.J."/>
            <person name="Deadmond M.C."/>
            <person name="Paddock B.E."/>
            <person name="Koyack M.J."/>
            <person name="Gallegos D.A."/>
            <person name="Mitchell E.A."/>
            <person name="Ushijima B."/>
            <person name="Saw J.H."/>
            <person name="Mcphail K.L."/>
            <person name="Videau P."/>
        </authorList>
    </citation>
    <scope>NUCLEOTIDE SEQUENCE [LARGE SCALE GENOMIC DNA]</scope>
    <source>
        <strain evidence="1 2">NCL716</strain>
    </source>
</reference>
<sequence>MLDTSALERAVDAHADRLRRLPERRLRGATADAALALARELAQWAQRLEEPGATPREVPDAGYFAVGDQVAVTGHDLAHALRHHGTQAELDDALALLAAAPRP</sequence>
<protein>
    <submittedName>
        <fullName evidence="1">Uncharacterized protein</fullName>
    </submittedName>
</protein>
<dbReference type="RefSeq" id="WP_167969683.1">
    <property type="nucleotide sequence ID" value="NZ_BHZG01000391.1"/>
</dbReference>
<organism evidence="1 2">
    <name type="scientific">Streptomyces lonarensis</name>
    <dbReference type="NCBI Taxonomy" id="700599"/>
    <lineage>
        <taxon>Bacteria</taxon>
        <taxon>Bacillati</taxon>
        <taxon>Actinomycetota</taxon>
        <taxon>Actinomycetes</taxon>
        <taxon>Kitasatosporales</taxon>
        <taxon>Streptomycetaceae</taxon>
        <taxon>Streptomyces</taxon>
    </lineage>
</organism>
<dbReference type="EMBL" id="JAAVJD010000062">
    <property type="protein sequence ID" value="NJQ06025.1"/>
    <property type="molecule type" value="Genomic_DNA"/>
</dbReference>
<dbReference type="Proteomes" id="UP000578686">
    <property type="component" value="Unassembled WGS sequence"/>
</dbReference>